<gene>
    <name evidence="2" type="ORF">IW256_002624</name>
</gene>
<feature type="region of interest" description="Disordered" evidence="1">
    <location>
        <begin position="84"/>
        <end position="116"/>
    </location>
</feature>
<dbReference type="RefSeq" id="WP_197011222.1">
    <property type="nucleotide sequence ID" value="NZ_BAABES010000005.1"/>
</dbReference>
<keyword evidence="3" id="KW-1185">Reference proteome</keyword>
<evidence type="ECO:0000313" key="2">
    <source>
        <dbReference type="EMBL" id="MBG6088511.1"/>
    </source>
</evidence>
<evidence type="ECO:0000256" key="1">
    <source>
        <dbReference type="SAM" id="MobiDB-lite"/>
    </source>
</evidence>
<dbReference type="EMBL" id="JADOUA010000001">
    <property type="protein sequence ID" value="MBG6088511.1"/>
    <property type="molecule type" value="Genomic_DNA"/>
</dbReference>
<proteinExistence type="predicted"/>
<dbReference type="Proteomes" id="UP000614047">
    <property type="component" value="Unassembled WGS sequence"/>
</dbReference>
<feature type="region of interest" description="Disordered" evidence="1">
    <location>
        <begin position="1"/>
        <end position="30"/>
    </location>
</feature>
<comment type="caution">
    <text evidence="2">The sequence shown here is derived from an EMBL/GenBank/DDBJ whole genome shotgun (WGS) entry which is preliminary data.</text>
</comment>
<feature type="compositionally biased region" description="Basic residues" evidence="1">
    <location>
        <begin position="19"/>
        <end position="29"/>
    </location>
</feature>
<name>A0A931DJ70_9ACTN</name>
<organism evidence="2 3">
    <name type="scientific">Actinomadura viridis</name>
    <dbReference type="NCBI Taxonomy" id="58110"/>
    <lineage>
        <taxon>Bacteria</taxon>
        <taxon>Bacillati</taxon>
        <taxon>Actinomycetota</taxon>
        <taxon>Actinomycetes</taxon>
        <taxon>Streptosporangiales</taxon>
        <taxon>Thermomonosporaceae</taxon>
        <taxon>Actinomadura</taxon>
    </lineage>
</organism>
<accession>A0A931DJ70</accession>
<evidence type="ECO:0000313" key="3">
    <source>
        <dbReference type="Proteomes" id="UP000614047"/>
    </source>
</evidence>
<feature type="compositionally biased region" description="Low complexity" evidence="1">
    <location>
        <begin position="98"/>
        <end position="108"/>
    </location>
</feature>
<protein>
    <submittedName>
        <fullName evidence="2">Uncharacterized protein</fullName>
    </submittedName>
</protein>
<sequence length="116" mass="12535">MSVRTPAPSHPDRRPERRPGRRPAGRHRTVLGAQTVPAATTRFSDDDLLLFLLVSTWELHTARPAPPVAPVEMTEEELIEYWCDPADVPADVPGGPRPGSRSEPGTGPAARAEPSA</sequence>
<dbReference type="AlphaFoldDB" id="A0A931DJ70"/>
<reference evidence="2" key="1">
    <citation type="submission" date="2020-11" db="EMBL/GenBank/DDBJ databases">
        <title>Sequencing the genomes of 1000 actinobacteria strains.</title>
        <authorList>
            <person name="Klenk H.-P."/>
        </authorList>
    </citation>
    <scope>NUCLEOTIDE SEQUENCE</scope>
    <source>
        <strain evidence="2">DSM 43175</strain>
    </source>
</reference>